<dbReference type="OrthoDB" id="7316074at2"/>
<evidence type="ECO:0000313" key="5">
    <source>
        <dbReference type="Proteomes" id="UP000436911"/>
    </source>
</evidence>
<dbReference type="GO" id="GO:0003995">
    <property type="term" value="F:acyl-CoA dehydrogenase activity"/>
    <property type="evidence" value="ECO:0007669"/>
    <property type="project" value="TreeGrafter"/>
</dbReference>
<dbReference type="InterPro" id="IPR013786">
    <property type="entry name" value="AcylCoA_DH/ox_N"/>
</dbReference>
<dbReference type="InterPro" id="IPR036250">
    <property type="entry name" value="AcylCo_DH-like_C"/>
</dbReference>
<keyword evidence="1" id="KW-0560">Oxidoreductase</keyword>
<reference evidence="4 5" key="1">
    <citation type="submission" date="2018-08" db="EMBL/GenBank/DDBJ databases">
        <title>Genome sequencing of Agrobacterium vitis strain ICMP 10754.</title>
        <authorList>
            <person name="Visnovsky S.B."/>
            <person name="Pitman A.R."/>
        </authorList>
    </citation>
    <scope>NUCLEOTIDE SEQUENCE [LARGE SCALE GENOMIC DNA]</scope>
    <source>
        <strain evidence="4 5">ICMP 10754</strain>
    </source>
</reference>
<evidence type="ECO:0000313" key="4">
    <source>
        <dbReference type="EMBL" id="KAA3528011.1"/>
    </source>
</evidence>
<dbReference type="Gene3D" id="1.10.540.10">
    <property type="entry name" value="Acyl-CoA dehydrogenase/oxidase, N-terminal domain"/>
    <property type="match status" value="1"/>
</dbReference>
<protein>
    <submittedName>
        <fullName evidence="4">Oxidoreductase</fullName>
    </submittedName>
</protein>
<dbReference type="SUPFAM" id="SSF47203">
    <property type="entry name" value="Acyl-CoA dehydrogenase C-terminal domain-like"/>
    <property type="match status" value="1"/>
</dbReference>
<dbReference type="InterPro" id="IPR009100">
    <property type="entry name" value="AcylCoA_DH/oxidase_NM_dom_sf"/>
</dbReference>
<evidence type="ECO:0000259" key="3">
    <source>
        <dbReference type="Pfam" id="PF08028"/>
    </source>
</evidence>
<dbReference type="PANTHER" id="PTHR43884:SF12">
    <property type="entry name" value="ISOVALERYL-COA DEHYDROGENASE, MITOCHONDRIAL-RELATED"/>
    <property type="match status" value="1"/>
</dbReference>
<dbReference type="InterPro" id="IPR013107">
    <property type="entry name" value="Acyl-CoA_DH_C"/>
</dbReference>
<evidence type="ECO:0000256" key="1">
    <source>
        <dbReference type="ARBA" id="ARBA00023002"/>
    </source>
</evidence>
<comment type="caution">
    <text evidence="4">The sequence shown here is derived from an EMBL/GenBank/DDBJ whole genome shotgun (WGS) entry which is preliminary data.</text>
</comment>
<feature type="domain" description="Acyl-CoA dehydrogenase C-terminal" evidence="3">
    <location>
        <begin position="269"/>
        <end position="398"/>
    </location>
</feature>
<evidence type="ECO:0000259" key="2">
    <source>
        <dbReference type="Pfam" id="PF02771"/>
    </source>
</evidence>
<dbReference type="GO" id="GO:0050660">
    <property type="term" value="F:flavin adenine dinucleotide binding"/>
    <property type="evidence" value="ECO:0007669"/>
    <property type="project" value="InterPro"/>
</dbReference>
<dbReference type="InterPro" id="IPR037069">
    <property type="entry name" value="AcylCoA_DH/ox_N_sf"/>
</dbReference>
<dbReference type="PANTHER" id="PTHR43884">
    <property type="entry name" value="ACYL-COA DEHYDROGENASE"/>
    <property type="match status" value="1"/>
</dbReference>
<feature type="domain" description="Acyl-CoA dehydrogenase/oxidase N-terminal" evidence="2">
    <location>
        <begin position="46"/>
        <end position="107"/>
    </location>
</feature>
<accession>A0A368NZM6</accession>
<dbReference type="Pfam" id="PF08028">
    <property type="entry name" value="Acyl-CoA_dh_2"/>
    <property type="match status" value="1"/>
</dbReference>
<dbReference type="RefSeq" id="WP_060716247.1">
    <property type="nucleotide sequence ID" value="NZ_QRFD01000011.1"/>
</dbReference>
<sequence>MNLASAPRHEESAGQPYAAVSVGPSEAGQIMRDKVLALVPLIRREAEAGEKLGAMTPAVVNALNEVGFFKITLPREYGGYGFGARDIAEVVGAAATGDGSTAWSGFVSVGLRNAFVFDEQTVSELMADAGSWVGPLMVGASVFSQIVGDARLVDGGFMVRGKWSFGSGCKHAKWAFVGIQWEEGGVPHRGIALLSRDQYEIVDDWHVMGLQGTSSNSITALDEVFVPTRRTMASAEMPIRLAKIRNRFEGVGYQTGAFGMMLTVTISNVAITLGMAKGCLQEFSQQANARKPFNLPYDTVAETPSTQVVAGRVNAMINAAETLIHGVADEVDRRAASGLDFEPREEALNTMNLVFAARLCADAIDMMQICLGSSTVTLKNPIQRFARDARVLISHGAIRQDPAAEIAGRHVLGLPPFKMFAGGLPQK</sequence>
<dbReference type="Proteomes" id="UP000436911">
    <property type="component" value="Unassembled WGS sequence"/>
</dbReference>
<dbReference type="Pfam" id="PF02771">
    <property type="entry name" value="Acyl-CoA_dh_N"/>
    <property type="match status" value="1"/>
</dbReference>
<dbReference type="Gene3D" id="1.20.140.10">
    <property type="entry name" value="Butyryl-CoA Dehydrogenase, subunit A, domain 3"/>
    <property type="match status" value="1"/>
</dbReference>
<gene>
    <name evidence="4" type="ORF">DXT89_12220</name>
</gene>
<dbReference type="SUPFAM" id="SSF56645">
    <property type="entry name" value="Acyl-CoA dehydrogenase NM domain-like"/>
    <property type="match status" value="1"/>
</dbReference>
<dbReference type="Gene3D" id="2.40.110.10">
    <property type="entry name" value="Butyryl-CoA Dehydrogenase, subunit A, domain 2"/>
    <property type="match status" value="1"/>
</dbReference>
<dbReference type="AlphaFoldDB" id="A0A368NZM6"/>
<proteinExistence type="predicted"/>
<name>A0A368NZM6_AGRVI</name>
<dbReference type="PIRSF" id="PIRSF016578">
    <property type="entry name" value="HsaA"/>
    <property type="match status" value="1"/>
</dbReference>
<dbReference type="EMBL" id="QUSG01000005">
    <property type="protein sequence ID" value="KAA3528011.1"/>
    <property type="molecule type" value="Genomic_DNA"/>
</dbReference>
<dbReference type="InterPro" id="IPR046373">
    <property type="entry name" value="Acyl-CoA_Oxase/DH_mid-dom_sf"/>
</dbReference>
<organism evidence="4 5">
    <name type="scientific">Agrobacterium vitis</name>
    <name type="common">Rhizobium vitis</name>
    <dbReference type="NCBI Taxonomy" id="373"/>
    <lineage>
        <taxon>Bacteria</taxon>
        <taxon>Pseudomonadati</taxon>
        <taxon>Pseudomonadota</taxon>
        <taxon>Alphaproteobacteria</taxon>
        <taxon>Hyphomicrobiales</taxon>
        <taxon>Rhizobiaceae</taxon>
        <taxon>Rhizobium/Agrobacterium group</taxon>
        <taxon>Agrobacterium</taxon>
    </lineage>
</organism>